<dbReference type="Proteomes" id="UP000294506">
    <property type="component" value="Unassembled WGS sequence"/>
</dbReference>
<dbReference type="PANTHER" id="PTHR46246">
    <property type="entry name" value="GUANOSINE-3',5'-BIS(DIPHOSPHATE) 3'-PYROPHOSPHOHYDROLASE MESH1"/>
    <property type="match status" value="1"/>
</dbReference>
<name>A0A4R7G4C7_9MICC</name>
<proteinExistence type="predicted"/>
<dbReference type="SUPFAM" id="SSF109604">
    <property type="entry name" value="HD-domain/PDEase-like"/>
    <property type="match status" value="1"/>
</dbReference>
<dbReference type="EMBL" id="SOAN01000004">
    <property type="protein sequence ID" value="TDS86169.1"/>
    <property type="molecule type" value="Genomic_DNA"/>
</dbReference>
<dbReference type="AlphaFoldDB" id="A0A4R7G4C7"/>
<evidence type="ECO:0000313" key="1">
    <source>
        <dbReference type="EMBL" id="TDS86169.1"/>
    </source>
</evidence>
<dbReference type="Gene3D" id="1.10.3210.10">
    <property type="entry name" value="Hypothetical protein af1432"/>
    <property type="match status" value="1"/>
</dbReference>
<evidence type="ECO:0000313" key="2">
    <source>
        <dbReference type="Proteomes" id="UP000294506"/>
    </source>
</evidence>
<gene>
    <name evidence="1" type="ORF">EV640_104194</name>
</gene>
<comment type="caution">
    <text evidence="1">The sequence shown here is derived from an EMBL/GenBank/DDBJ whole genome shotgun (WGS) entry which is preliminary data.</text>
</comment>
<reference evidence="1 2" key="1">
    <citation type="submission" date="2019-03" db="EMBL/GenBank/DDBJ databases">
        <title>Genomic Encyclopedia of Type Strains, Phase III (KMG-III): the genomes of soil and plant-associated and newly described type strains.</title>
        <authorList>
            <person name="Whitman W."/>
        </authorList>
    </citation>
    <scope>NUCLEOTIDE SEQUENCE [LARGE SCALE GENOMIC DNA]</scope>
    <source>
        <strain evidence="1 2">DSM 27373</strain>
    </source>
</reference>
<dbReference type="RefSeq" id="WP_051501317.1">
    <property type="nucleotide sequence ID" value="NZ_SOAN01000004.1"/>
</dbReference>
<dbReference type="GO" id="GO:0008893">
    <property type="term" value="F:guanosine-3',5'-bis(diphosphate) 3'-diphosphatase activity"/>
    <property type="evidence" value="ECO:0007669"/>
    <property type="project" value="TreeGrafter"/>
</dbReference>
<dbReference type="PANTHER" id="PTHR46246:SF1">
    <property type="entry name" value="GUANOSINE-3',5'-BIS(DIPHOSPHATE) 3'-PYROPHOSPHOHYDROLASE MESH1"/>
    <property type="match status" value="1"/>
</dbReference>
<keyword evidence="2" id="KW-1185">Reference proteome</keyword>
<accession>A0A4R7G4C7</accession>
<sequence>MSIENSSAPGPAEDAAADLIAQLAHRGQVDKAGNPYIDHPRRVAGIVRANGYGPPYSTVALLHDVVEDTEVTLTDLRAAFGPTVSEPVDHLTRREAEAPEDYYARVLLSEVSLVVKHADIQDNTSAERLAALDSATQERLTAKYANAVAHLGGPKLPSRDSEPL</sequence>
<organism evidence="1 2">
    <name type="scientific">Nesterenkonia aurantiaca</name>
    <dbReference type="NCBI Taxonomy" id="1436010"/>
    <lineage>
        <taxon>Bacteria</taxon>
        <taxon>Bacillati</taxon>
        <taxon>Actinomycetota</taxon>
        <taxon>Actinomycetes</taxon>
        <taxon>Micrococcales</taxon>
        <taxon>Micrococcaceae</taxon>
        <taxon>Nesterenkonia</taxon>
    </lineage>
</organism>
<dbReference type="InterPro" id="IPR052194">
    <property type="entry name" value="MESH1"/>
</dbReference>
<dbReference type="Pfam" id="PF13328">
    <property type="entry name" value="HD_4"/>
    <property type="match status" value="1"/>
</dbReference>
<protein>
    <submittedName>
        <fullName evidence="1">HD domain-containing protein</fullName>
    </submittedName>
</protein>